<feature type="region of interest" description="Disordered" evidence="1">
    <location>
        <begin position="1"/>
        <end position="44"/>
    </location>
</feature>
<feature type="compositionally biased region" description="Basic and acidic residues" evidence="1">
    <location>
        <begin position="808"/>
        <end position="819"/>
    </location>
</feature>
<feature type="region of interest" description="Disordered" evidence="1">
    <location>
        <begin position="800"/>
        <end position="820"/>
    </location>
</feature>
<organism evidence="2 3">
    <name type="scientific">Durusdinium trenchii</name>
    <dbReference type="NCBI Taxonomy" id="1381693"/>
    <lineage>
        <taxon>Eukaryota</taxon>
        <taxon>Sar</taxon>
        <taxon>Alveolata</taxon>
        <taxon>Dinophyceae</taxon>
        <taxon>Suessiales</taxon>
        <taxon>Symbiodiniaceae</taxon>
        <taxon>Durusdinium</taxon>
    </lineage>
</organism>
<feature type="region of interest" description="Disordered" evidence="1">
    <location>
        <begin position="1797"/>
        <end position="1824"/>
    </location>
</feature>
<accession>A0ABP0RVQ6</accession>
<gene>
    <name evidence="2" type="ORF">CCMP2556_LOCUS48817</name>
</gene>
<protein>
    <submittedName>
        <fullName evidence="2">Uncharacterized protein</fullName>
    </submittedName>
</protein>
<feature type="compositionally biased region" description="Basic and acidic residues" evidence="1">
    <location>
        <begin position="26"/>
        <end position="37"/>
    </location>
</feature>
<comment type="caution">
    <text evidence="2">The sequence shown here is derived from an EMBL/GenBank/DDBJ whole genome shotgun (WGS) entry which is preliminary data.</text>
</comment>
<feature type="compositionally biased region" description="Low complexity" evidence="1">
    <location>
        <begin position="1622"/>
        <end position="1637"/>
    </location>
</feature>
<evidence type="ECO:0000256" key="1">
    <source>
        <dbReference type="SAM" id="MobiDB-lite"/>
    </source>
</evidence>
<keyword evidence="3" id="KW-1185">Reference proteome</keyword>
<dbReference type="SUPFAM" id="SSF56349">
    <property type="entry name" value="DNA breaking-rejoining enzymes"/>
    <property type="match status" value="1"/>
</dbReference>
<proteinExistence type="predicted"/>
<dbReference type="InterPro" id="IPR011010">
    <property type="entry name" value="DNA_brk_join_enz"/>
</dbReference>
<evidence type="ECO:0000313" key="3">
    <source>
        <dbReference type="Proteomes" id="UP001642484"/>
    </source>
</evidence>
<feature type="region of interest" description="Disordered" evidence="1">
    <location>
        <begin position="1609"/>
        <end position="1637"/>
    </location>
</feature>
<feature type="region of interest" description="Disordered" evidence="1">
    <location>
        <begin position="868"/>
        <end position="906"/>
    </location>
</feature>
<reference evidence="2 3" key="1">
    <citation type="submission" date="2024-02" db="EMBL/GenBank/DDBJ databases">
        <authorList>
            <person name="Chen Y."/>
            <person name="Shah S."/>
            <person name="Dougan E. K."/>
            <person name="Thang M."/>
            <person name="Chan C."/>
        </authorList>
    </citation>
    <scope>NUCLEOTIDE SEQUENCE [LARGE SCALE GENOMIC DNA]</scope>
</reference>
<dbReference type="EMBL" id="CAXAMN010026583">
    <property type="protein sequence ID" value="CAK9104074.1"/>
    <property type="molecule type" value="Genomic_DNA"/>
</dbReference>
<name>A0ABP0RVQ6_9DINO</name>
<dbReference type="Proteomes" id="UP001642484">
    <property type="component" value="Unassembled WGS sequence"/>
</dbReference>
<feature type="compositionally biased region" description="Low complexity" evidence="1">
    <location>
        <begin position="8"/>
        <end position="25"/>
    </location>
</feature>
<evidence type="ECO:0000313" key="2">
    <source>
        <dbReference type="EMBL" id="CAK9104074.1"/>
    </source>
</evidence>
<feature type="compositionally biased region" description="Acidic residues" evidence="1">
    <location>
        <begin position="1797"/>
        <end position="1806"/>
    </location>
</feature>
<sequence>MQAPQSSGPPRGEGLAGAAAAAPENGRQRPEASEHRQAPGASASTVNARHLWNSLIRWALRSPCGAFKSFLQSSLRPPVHDRQFHTPRSLWPIPLPHPEMVQGAGEADPASSPWQRYSNILILTLDWLHLGKPPVWPKTFNARATLTEEQRSVLARLKHLAGEWLRFEDVTAESMGRTAGKVESLEKLVASLERSAVAFVPATGSGKGPMGSGLDGCSQPLHVEEIQAAKPVEASRLAFKGRPSFDPAPYLSEPARSLYADPLKFAMHPTELLEEVPAVKVRGNRKEILDLLAALDATQRLALFTPEEVRMSHRAGMFALMKNLSTDRLILDCRPANALEPGLNDWTQTMASLVPLLSWVVPPGHKVVAAGEDLKDYYYYYMITPSRSRRNALAMTLSRAEAKKFAGAFRRAERSSPVYVPALATMAMGDFNAVEFGQQSHVRLGLMHGLIRMTDLLTIRGRFPRQNWAAGYVIDDFVVVEALPRSPLRATPFSTQVADEMAQLYARVGLEANDKKRFRAEENPQFWGISIEGTTGLIRAQLDRVIPLRFLSARIARAGAASRHLLEVIAGSWTAILQARKRGMCLLETIFAEIQEHEYHEVFICSPQLCAELWTLTVLAPLFCSDLQAQVSPEFYVVDASDEKIAGARTVLPDVFAAELNRHSMTKAAWSRLLSPWKSYQRSRDLLLPEDEVPTGEEPAQAHPLWRQLCRSCIFEHSFCFRVKPTRHINLKELQAMLHIEAQHARQSPSSRCSIGTDSQVVLGAVVKGRSASRSLNYMLQRHLPTVLCYNLYPGHQYIPSADNPSDDPTRDRDLRGPSEDIPSWLTAAFVGDFTALDVFLAQHGADESVLARLPSFCDAEIPPDGLESGRALRRKMHSAKRENRAESGGVHTAPPPDREASGAGSSMLWSETSFGELSQRASAAIAGLPLEHFCFPREWSLTERRQSLKRQGVLDLFSGSLGLARAIARHLKCWVLVYDIVLDPKQDLLSENVQQFIESLMLLNCFRALTAGPVCASFSRAVRPPVRSRAAPRGLPELTRNMQRKVEDGNVFSVWLARLVTSALDFPLFIFIENPWLSSLWDQPEWLRLSSRKDCGFFTTDFCTWGTPWRKRTRFLTNTELKHVKLLCSCDPPAQHLRLVGYSSKHRKPWTKVAESYPARLSNALALFLHNSLLPIGRRRQLDIAACAKCNSRIGEASLPGPRPRRERPDVDLETVQLLSAQTLLIQQRVRSLFASWLQTELTETAWEQIAERPELWVVFLRAFGRYLFVSSQPMYLFRHLVVFYQRTYPTFPAPLVDAWDLLSRWERVQPVEHRTPMPKVIFDAMICLGWLWGWYRFCAVSLLAFHGKLRISEPIRASRQDLLLPAETGADIRAAFINITKSKTSHRGRGIVQHTKITDEIALLAIERIFGHLQPQERLYPATPSTYRRRWDRLLSTLGVSSTWKLTPGTLRAGGAIHAYNRDPLADAPEAFGHPGKQKVASDALACLAPHSNPSGRPGSQFCTPKQGSFIETCSTPAERTMDRVREEQREHESMSGAIAEVQEVDLGHEPEAAKEDGSVEVSEDEDAKLLTAGIAMDAFTDASAATVEVMTDAGPPMEIVPSAEGLSSALPEKPKDEVSPSTPEVPEVPTTTVRRPSIRRDSTLLVPSPRALDAEIMQSNSDEDAAEGTDSAPFGIMVTDAESRKSVVLVEPPVFAPKLHMSASRGSAGRDTGWLGVPVCLTNQAAQSESSRGKLKRSRTEEQGTIKSLRVPEIRGLMKDQSAPVVLQALGEVYSNSLVPHLQKWHVFESWQVEDENDDEPEAEPWTRKIDQIQMKPVQGL</sequence>